<dbReference type="InterPro" id="IPR027417">
    <property type="entry name" value="P-loop_NTPase"/>
</dbReference>
<dbReference type="Pfam" id="PF23559">
    <property type="entry name" value="WHD_DRP"/>
    <property type="match status" value="1"/>
</dbReference>
<dbReference type="SUPFAM" id="SSF52058">
    <property type="entry name" value="L domain-like"/>
    <property type="match status" value="1"/>
</dbReference>
<evidence type="ECO:0000256" key="3">
    <source>
        <dbReference type="ARBA" id="ARBA00022741"/>
    </source>
</evidence>
<dbReference type="Pfam" id="PF25019">
    <property type="entry name" value="LRR_R13L1-DRL21"/>
    <property type="match status" value="1"/>
</dbReference>
<evidence type="ECO:0000313" key="9">
    <source>
        <dbReference type="EnsemblPlants" id="QL93p0049_0247:mrna"/>
    </source>
</evidence>
<dbReference type="InterPro" id="IPR001611">
    <property type="entry name" value="Leu-rich_rpt"/>
</dbReference>
<evidence type="ECO:0000259" key="6">
    <source>
        <dbReference type="Pfam" id="PF18052"/>
    </source>
</evidence>
<accession>A0A7N2N5D1</accession>
<evidence type="ECO:0000256" key="2">
    <source>
        <dbReference type="ARBA" id="ARBA00022737"/>
    </source>
</evidence>
<evidence type="ECO:0000256" key="1">
    <source>
        <dbReference type="ARBA" id="ARBA00022614"/>
    </source>
</evidence>
<dbReference type="PROSITE" id="PS51450">
    <property type="entry name" value="LRR"/>
    <property type="match status" value="1"/>
</dbReference>
<evidence type="ECO:0000259" key="7">
    <source>
        <dbReference type="Pfam" id="PF23559"/>
    </source>
</evidence>
<dbReference type="EnsemblPlants" id="QL93p0049_0247:mrna">
    <property type="protein sequence ID" value="QL93p0049_0247:mrna"/>
    <property type="gene ID" value="QL93p0049_0247"/>
</dbReference>
<keyword evidence="10" id="KW-1185">Reference proteome</keyword>
<organism evidence="9 10">
    <name type="scientific">Quercus lobata</name>
    <name type="common">Valley oak</name>
    <dbReference type="NCBI Taxonomy" id="97700"/>
    <lineage>
        <taxon>Eukaryota</taxon>
        <taxon>Viridiplantae</taxon>
        <taxon>Streptophyta</taxon>
        <taxon>Embryophyta</taxon>
        <taxon>Tracheophyta</taxon>
        <taxon>Spermatophyta</taxon>
        <taxon>Magnoliopsida</taxon>
        <taxon>eudicotyledons</taxon>
        <taxon>Gunneridae</taxon>
        <taxon>Pentapetalae</taxon>
        <taxon>rosids</taxon>
        <taxon>fabids</taxon>
        <taxon>Fagales</taxon>
        <taxon>Fagaceae</taxon>
        <taxon>Quercus</taxon>
    </lineage>
</organism>
<proteinExistence type="predicted"/>
<keyword evidence="1" id="KW-0433">Leucine-rich repeat</keyword>
<keyword evidence="2" id="KW-0677">Repeat</keyword>
<dbReference type="SUPFAM" id="SSF52540">
    <property type="entry name" value="P-loop containing nucleoside triphosphate hydrolases"/>
    <property type="match status" value="1"/>
</dbReference>
<dbReference type="InterPro" id="IPR032675">
    <property type="entry name" value="LRR_dom_sf"/>
</dbReference>
<dbReference type="InterPro" id="IPR041118">
    <property type="entry name" value="Rx_N"/>
</dbReference>
<dbReference type="Proteomes" id="UP000594261">
    <property type="component" value="Unassembled WGS sequence"/>
</dbReference>
<dbReference type="InterPro" id="IPR056789">
    <property type="entry name" value="LRR_R13L1-DRL21"/>
</dbReference>
<dbReference type="Gene3D" id="3.40.50.300">
    <property type="entry name" value="P-loop containing nucleotide triphosphate hydrolases"/>
    <property type="match status" value="1"/>
</dbReference>
<dbReference type="Gene3D" id="1.20.5.4130">
    <property type="match status" value="1"/>
</dbReference>
<keyword evidence="5" id="KW-0067">ATP-binding</keyword>
<name>A0A7N2N5D1_QUELO</name>
<evidence type="ECO:0008006" key="11">
    <source>
        <dbReference type="Google" id="ProtNLM"/>
    </source>
</evidence>
<dbReference type="GO" id="GO:0051707">
    <property type="term" value="P:response to other organism"/>
    <property type="evidence" value="ECO:0007669"/>
    <property type="project" value="UniProtKB-ARBA"/>
</dbReference>
<dbReference type="PANTHER" id="PTHR36766">
    <property type="entry name" value="PLANT BROAD-SPECTRUM MILDEW RESISTANCE PROTEIN RPW8"/>
    <property type="match status" value="1"/>
</dbReference>
<dbReference type="GO" id="GO:0005524">
    <property type="term" value="F:ATP binding"/>
    <property type="evidence" value="ECO:0007669"/>
    <property type="project" value="UniProtKB-KW"/>
</dbReference>
<dbReference type="PANTHER" id="PTHR36766:SF38">
    <property type="entry name" value="DISEASE RESISTANCE PROTEIN RGA3"/>
    <property type="match status" value="1"/>
</dbReference>
<dbReference type="AlphaFoldDB" id="A0A7N2N5D1"/>
<reference evidence="9" key="1">
    <citation type="submission" date="2021-01" db="UniProtKB">
        <authorList>
            <consortium name="EnsemblPlants"/>
        </authorList>
    </citation>
    <scope>IDENTIFICATION</scope>
</reference>
<dbReference type="InParanoid" id="A0A7N2N5D1"/>
<evidence type="ECO:0000256" key="4">
    <source>
        <dbReference type="ARBA" id="ARBA00022821"/>
    </source>
</evidence>
<feature type="domain" description="R13L1/DRL21-like LRR repeat region" evidence="8">
    <location>
        <begin position="454"/>
        <end position="578"/>
    </location>
</feature>
<protein>
    <recommendedName>
        <fullName evidence="11">Rx N-terminal domain-containing protein</fullName>
    </recommendedName>
</protein>
<evidence type="ECO:0000259" key="8">
    <source>
        <dbReference type="Pfam" id="PF25019"/>
    </source>
</evidence>
<dbReference type="InterPro" id="IPR058922">
    <property type="entry name" value="WHD_DRP"/>
</dbReference>
<evidence type="ECO:0000313" key="10">
    <source>
        <dbReference type="Proteomes" id="UP000594261"/>
    </source>
</evidence>
<dbReference type="Gene3D" id="3.80.10.10">
    <property type="entry name" value="Ribonuclease Inhibitor"/>
    <property type="match status" value="2"/>
</dbReference>
<evidence type="ECO:0000256" key="5">
    <source>
        <dbReference type="ARBA" id="ARBA00022840"/>
    </source>
</evidence>
<feature type="domain" description="Disease resistance protein winged helix" evidence="7">
    <location>
        <begin position="209"/>
        <end position="248"/>
    </location>
</feature>
<dbReference type="Gramene" id="QL93p0049_0247:mrna">
    <property type="protein sequence ID" value="QL93p0049_0247:mrna"/>
    <property type="gene ID" value="QL93p0049_0247"/>
</dbReference>
<dbReference type="GO" id="GO:0006952">
    <property type="term" value="P:defense response"/>
    <property type="evidence" value="ECO:0007669"/>
    <property type="project" value="UniProtKB-KW"/>
</dbReference>
<keyword evidence="3" id="KW-0547">Nucleotide-binding</keyword>
<sequence length="707" mass="80200">MVDGALFQLAGKVLELLGSITLPEVKLAFGVRIEIENLKNTVSTVQAVILDAEKQSSHSHLIKDWLRKLKDVLHDADDLLDSISTEVLLHKVMSGNKMTKEVRIFFSSSNQFAFSLKMGHEIKAIRERLNVNAKDKDDFHFIQSSIEPQIMNRAIETYSFVLEDEIVGRENDKKEIIEYLFNDNVVENISIIPIFGIGGLGKTALAQLDVSQEYFMELLWRSFFQDVKKEELGNIACCKMHDLMHDLATLVAGMESTMLTSSKENIGKKVRHVSFDLEDLLSNLEDSSRELPILMVKGMRIRTVLALSVGIELGKFTCDALISNLNYLRTLDLSKLDLSVVSHSIGELKHLRYLDLSKNKDIEFLPNSITKLLNLQTLKLSGYDSLKELHQGIKKLVNLRHLDTNCTKLTHMPLGLGHLTSLEILTRFVLKKGGFKASSYSWCKKKQARFGGGLSELKELSNLGGSLWIEKLGHGEDDMLECKATNMKEKQHLEELLLWWEWDDGESECYDEMSVEGLQPHPNLKSLWLCYYMGVRIPSWISSLTNLVHLRLSSNNRLQHLPALNQLPFLKFVYILNMKALEYISDEDITSNVLGGSSSSSSKTSFFPSLSSLILDECPNLKGWWRNSDDDVNEPHHLLLPSFPPCLSKLQILRCLNLTSMPSFPYLKEELVLRIASWKVLEQTMKMGATTSTFSSCYFPLSLNYNI</sequence>
<keyword evidence="4" id="KW-0611">Plant defense</keyword>
<feature type="domain" description="Disease resistance N-terminal" evidence="6">
    <location>
        <begin position="12"/>
        <end position="97"/>
    </location>
</feature>
<dbReference type="Pfam" id="PF18052">
    <property type="entry name" value="Rx_N"/>
    <property type="match status" value="1"/>
</dbReference>